<organism evidence="1 2">
    <name type="scientific">Aeromonas veronii</name>
    <dbReference type="NCBI Taxonomy" id="654"/>
    <lineage>
        <taxon>Bacteria</taxon>
        <taxon>Pseudomonadati</taxon>
        <taxon>Pseudomonadota</taxon>
        <taxon>Gammaproteobacteria</taxon>
        <taxon>Aeromonadales</taxon>
        <taxon>Aeromonadaceae</taxon>
        <taxon>Aeromonas</taxon>
    </lineage>
</organism>
<dbReference type="EMBL" id="JANLFC010000001">
    <property type="protein sequence ID" value="MCR4446810.1"/>
    <property type="molecule type" value="Genomic_DNA"/>
</dbReference>
<dbReference type="SUPFAM" id="SSF53850">
    <property type="entry name" value="Periplasmic binding protein-like II"/>
    <property type="match status" value="1"/>
</dbReference>
<dbReference type="PANTHER" id="PTHR38834">
    <property type="entry name" value="PERIPLASMIC SUBSTRATE BINDING PROTEIN FAMILY 3"/>
    <property type="match status" value="1"/>
</dbReference>
<dbReference type="PANTHER" id="PTHR38834:SF3">
    <property type="entry name" value="SOLUTE-BINDING PROTEIN FAMILY 3_N-TERMINAL DOMAIN-CONTAINING PROTEIN"/>
    <property type="match status" value="1"/>
</dbReference>
<dbReference type="Proteomes" id="UP001204061">
    <property type="component" value="Unassembled WGS sequence"/>
</dbReference>
<evidence type="ECO:0000313" key="1">
    <source>
        <dbReference type="EMBL" id="MCR4446810.1"/>
    </source>
</evidence>
<sequence>MRVTTAMLCVLIVLLQVVYAATPANLRLETSLAPPYQTVEDGNLKGYAVDTVKCVLDKIGVQYQFKIVPPKRAELDLVMGRSSGFFSSIDQPNINKYAKLSAPIVLDKWYWFSLSSISRKTHDALNKSKIGVLRGSSQETWLLRNNMPIYQSVNNSDSLLKLLQRRRIDLFLADESVVRELNKSDISLNLLLHKRFEKYAPMGVYIANHVLLEHPSIIDMFNSKISECNQSNLFLSASEQETIEVAVNRMYRSLLKSQELINTLKLANLKNKHIKIEAILQRDQLWRSMVENNSFAPSWITNILNSTISRSLKGLTIQTPYITEIMLTDERGVLTAASNLTSDYWQGDEEKIIETLKMANEYRHINSLGRFDQSNNRFKMPSIEFDASSKLFLCRLNYPVWYKGQVIGVLSFGINVEKALIML</sequence>
<accession>A0AAW5M8R5</accession>
<dbReference type="RefSeq" id="WP_080768677.1">
    <property type="nucleotide sequence ID" value="NZ_JAAKHY010000024.1"/>
</dbReference>
<dbReference type="AlphaFoldDB" id="A0AAW5M8R5"/>
<name>A0AAW5M8R5_AERVE</name>
<reference evidence="1" key="1">
    <citation type="submission" date="2022-08" db="EMBL/GenBank/DDBJ databases">
        <title>A global survey of hypervirulent Aeromonas hydrophila identified this emerging pathogen in farmed fish in the lower Mekong River basin.</title>
        <authorList>
            <person name="Xu T."/>
            <person name="Rasmussen-Ivey C.R."/>
            <person name="Moen F.S."/>
            <person name="Fernandez Bravo A."/>
            <person name="Lamy B."/>
            <person name="Beaz-Hidalgo R."/>
            <person name="Khan C.D."/>
            <person name="Castro Escarpulli G."/>
            <person name="Yasin I.S.M."/>
            <person name="Figueras M.J."/>
            <person name="Azzam Sayuti M."/>
            <person name="Karim M.M."/>
            <person name="Alam K.M."/>
            <person name="Le T.T.T."/>
            <person name="Thao N.H.P."/>
            <person name="Addo S."/>
            <person name="Duodu S."/>
            <person name="Ali S."/>
            <person name="Mey S."/>
            <person name="Somony T."/>
            <person name="Liles M.R."/>
        </authorList>
    </citation>
    <scope>NUCLEOTIDE SEQUENCE</scope>
    <source>
        <strain evidence="1">0.14</strain>
    </source>
</reference>
<proteinExistence type="predicted"/>
<protein>
    <submittedName>
        <fullName evidence="1">Transporter substrate-binding domain-containing protein</fullName>
    </submittedName>
</protein>
<gene>
    <name evidence="1" type="ORF">NS965_00205</name>
</gene>
<evidence type="ECO:0000313" key="2">
    <source>
        <dbReference type="Proteomes" id="UP001204061"/>
    </source>
</evidence>
<dbReference type="Gene3D" id="3.40.190.10">
    <property type="entry name" value="Periplasmic binding protein-like II"/>
    <property type="match status" value="2"/>
</dbReference>
<comment type="caution">
    <text evidence="1">The sequence shown here is derived from an EMBL/GenBank/DDBJ whole genome shotgun (WGS) entry which is preliminary data.</text>
</comment>